<dbReference type="Gene3D" id="2.30.38.10">
    <property type="entry name" value="Luciferase, Domain 3"/>
    <property type="match status" value="1"/>
</dbReference>
<dbReference type="InterPro" id="IPR009081">
    <property type="entry name" value="PP-bd_ACP"/>
</dbReference>
<gene>
    <name evidence="5" type="ORF">GH723_13215</name>
</gene>
<dbReference type="InterPro" id="IPR020806">
    <property type="entry name" value="PKS_PP-bd"/>
</dbReference>
<protein>
    <submittedName>
        <fullName evidence="5">LLM class flavin-dependent oxidoreductase</fullName>
    </submittedName>
</protein>
<dbReference type="SMART" id="SM00823">
    <property type="entry name" value="PKS_PP"/>
    <property type="match status" value="1"/>
</dbReference>
<reference evidence="5 6" key="1">
    <citation type="submission" date="2019-11" db="EMBL/GenBank/DDBJ databases">
        <authorList>
            <person name="He Y."/>
        </authorList>
    </citation>
    <scope>NUCLEOTIDE SEQUENCE [LARGE SCALE GENOMIC DNA]</scope>
    <source>
        <strain evidence="5 6">SCSIO 58843</strain>
    </source>
</reference>
<dbReference type="GO" id="GO:0005737">
    <property type="term" value="C:cytoplasm"/>
    <property type="evidence" value="ECO:0007669"/>
    <property type="project" value="TreeGrafter"/>
</dbReference>
<dbReference type="SUPFAM" id="SSF51679">
    <property type="entry name" value="Bacterial luciferase-like"/>
    <property type="match status" value="1"/>
</dbReference>
<dbReference type="SUPFAM" id="SSF50486">
    <property type="entry name" value="FMT C-terminal domain-like"/>
    <property type="match status" value="1"/>
</dbReference>
<feature type="compositionally biased region" description="Low complexity" evidence="3">
    <location>
        <begin position="1496"/>
        <end position="1510"/>
    </location>
</feature>
<dbReference type="Gene3D" id="3.20.20.30">
    <property type="entry name" value="Luciferase-like domain"/>
    <property type="match status" value="1"/>
</dbReference>
<dbReference type="InterPro" id="IPR020845">
    <property type="entry name" value="AMP-binding_CS"/>
</dbReference>
<dbReference type="InterPro" id="IPR036477">
    <property type="entry name" value="Formyl_transf_N_sf"/>
</dbReference>
<dbReference type="PROSITE" id="PS50075">
    <property type="entry name" value="CARRIER"/>
    <property type="match status" value="1"/>
</dbReference>
<dbReference type="InterPro" id="IPR011251">
    <property type="entry name" value="Luciferase-like_dom"/>
</dbReference>
<dbReference type="FunFam" id="3.40.50.980:FF:000001">
    <property type="entry name" value="Non-ribosomal peptide synthetase"/>
    <property type="match status" value="1"/>
</dbReference>
<dbReference type="Gene3D" id="3.40.50.980">
    <property type="match status" value="1"/>
</dbReference>
<dbReference type="GO" id="GO:0016705">
    <property type="term" value="F:oxidoreductase activity, acting on paired donors, with incorporation or reduction of molecular oxygen"/>
    <property type="evidence" value="ECO:0007669"/>
    <property type="project" value="InterPro"/>
</dbReference>
<dbReference type="InterPro" id="IPR045851">
    <property type="entry name" value="AMP-bd_C_sf"/>
</dbReference>
<dbReference type="Pfam" id="PF00296">
    <property type="entry name" value="Bac_luciferase"/>
    <property type="match status" value="1"/>
</dbReference>
<dbReference type="InterPro" id="IPR011034">
    <property type="entry name" value="Formyl_transferase-like_C_sf"/>
</dbReference>
<dbReference type="Proteomes" id="UP000334019">
    <property type="component" value="Chromosome"/>
</dbReference>
<evidence type="ECO:0000256" key="3">
    <source>
        <dbReference type="SAM" id="MobiDB-lite"/>
    </source>
</evidence>
<dbReference type="InterPro" id="IPR024011">
    <property type="entry name" value="Biosynth_lucif-like_mOase_dom"/>
</dbReference>
<dbReference type="EMBL" id="CP045851">
    <property type="protein sequence ID" value="QGG95980.1"/>
    <property type="molecule type" value="Genomic_DNA"/>
</dbReference>
<dbReference type="KEGG" id="atq:GH723_13215"/>
<evidence type="ECO:0000313" key="5">
    <source>
        <dbReference type="EMBL" id="QGG95980.1"/>
    </source>
</evidence>
<organism evidence="5 6">
    <name type="scientific">Actinomarinicola tropica</name>
    <dbReference type="NCBI Taxonomy" id="2789776"/>
    <lineage>
        <taxon>Bacteria</taxon>
        <taxon>Bacillati</taxon>
        <taxon>Actinomycetota</taxon>
        <taxon>Acidimicrobiia</taxon>
        <taxon>Acidimicrobiales</taxon>
        <taxon>Iamiaceae</taxon>
        <taxon>Actinomarinicola</taxon>
    </lineage>
</organism>
<dbReference type="InterPro" id="IPR042099">
    <property type="entry name" value="ANL_N_sf"/>
</dbReference>
<dbReference type="Pfam" id="PF00551">
    <property type="entry name" value="Formyl_trans_N"/>
    <property type="match status" value="1"/>
</dbReference>
<dbReference type="PANTHER" id="PTHR45527:SF1">
    <property type="entry name" value="FATTY ACID SYNTHASE"/>
    <property type="match status" value="1"/>
</dbReference>
<evidence type="ECO:0000313" key="6">
    <source>
        <dbReference type="Proteomes" id="UP000334019"/>
    </source>
</evidence>
<dbReference type="Gene3D" id="1.10.1200.10">
    <property type="entry name" value="ACP-like"/>
    <property type="match status" value="1"/>
</dbReference>
<sequence length="1526" mass="160806">MGPTRRLTVAMVGDESLALQCALVARAAGDDVVAVATASAALRTDAEAAGLTVVEPSALADALAERPVDVLLSVANERVLPDEVLAGARHAVNFHDGPLPELAGLGVTTWAIHDGRTEHAVTWHRMTSDVDAGEILLEERFPIGADDSALSLNARCYEAGLATFPRLLDLLREDPAPRSGPGAPHRFVGRQERPLVWIDPAVPAVDLARRVRALDLGPRIRNRLGVARWWTGRGALVVGGARALESSGAAPGAVVSVDADGVRLATVEGDLLVTSLLHPHGEPATPEELAALGIVADITTVEAPPTSVRDALSAADPQLARHETHWIARLHRVDPDLPPHLATVGADGTRTFAEVVVPRDVPAEAIVLAVVHWWSGVNGGDATFALADAARGDVAPLLRDPVGAWDRRPDATIADERRRIRAELDDLRRRGGILADLVGREPTLRGRMPVPPLRLAVDVADEEEHAASPGVTVEVADGVLVLHVPGTLTPAWERVAGQLHALVRAVHDGAGRIADLPSLSADERDVLARLNDTARDHDRTATVDGAFRARVAATPDAPAVTCGDQTLTYAALAARVDHLAARLAEAGASTGSLVGIAVPRGIDLVTAVLAAMATGAAYVPLDPDYPEERLRFMVEDADLAVVVAERTTADRLGVEGRPVVDPTDGGVPRGPAPTSPHTADDVAYVIYTSGSTGRPKGVVLEHRNVTNFFAGMDDVIDHDPPGTWLAVTSLSFDISVLELLWTLTRGFHVVVQRQGIAAAAGAARRATARRVPTWSLFYFAAGHEQAAEGYRLLLESARFADAHGFEAVWLPERHFHDFGGAYPNPSVAAAAVAAVTERVHIRAGSVVLPLHASARVAEEWAFVDNLSHGRVGISFAPGWQPRDFVLNPASHGTARADLPRRIDEVRALWRGDALELPGPDGEPIAVSTLPRPVQSELPTWLTSAGTTATFEQAGRAGHNLLTHLLGQSIEQLATNVDVYRRAWREAGHPGDGHVTLMLHTHLDPDGAAARARAEGPMRAYLSSATGLIKNMASAFPTFANAGADADEAFRSLSPEEMDQLLTMATERYMETSGMFGTPEDAAALAVAVAEAGADEVACLIDFGVATDDVLGSLAHIDAARRLVLAGAVGPAEADDDESVAALVARHDVTHLQCTPSLAEILLADPDDRAALGRVRHLMVGGEALSEKVADELRRTVPGRLTNMYGPTETTIWSLVHEVEGPSDGAVPIGRPIANTTVHVLDPDGTPLPLGALGELHIGGEGVARGYLGRPELTAERFVDRGGLGRTYATGDLASIDGDGVVRFAGRADFQVKIRGHRIELGEIEAVLDAHPAVDRAIVVIRGEGADARLVAFVKPAAGQEADVPALLAEARRSLPAIMVPDAVGVVDDMPLTPNGKIDRAALPDAPADLDAPLAPEDVPVDDMEALVAEAWSSRLHRPVGRSVNVFDLGGNSLLAVAVFRHLQEATRLPLVLTDLFRHPTVAALGAHLHGLASGGAAVDDAAPATPTGADRGARRRQARAGRRGGG</sequence>
<evidence type="ECO:0000256" key="1">
    <source>
        <dbReference type="ARBA" id="ARBA00022450"/>
    </source>
</evidence>
<dbReference type="Gene3D" id="3.40.50.12780">
    <property type="entry name" value="N-terminal domain of ligase-like"/>
    <property type="match status" value="1"/>
</dbReference>
<dbReference type="PRINTS" id="PR00154">
    <property type="entry name" value="AMPBINDING"/>
</dbReference>
<dbReference type="Gene3D" id="3.30.300.30">
    <property type="match status" value="1"/>
</dbReference>
<dbReference type="InterPro" id="IPR020459">
    <property type="entry name" value="AMP-binding"/>
</dbReference>
<dbReference type="GO" id="GO:0031177">
    <property type="term" value="F:phosphopantetheine binding"/>
    <property type="evidence" value="ECO:0007669"/>
    <property type="project" value="InterPro"/>
</dbReference>
<evidence type="ECO:0000256" key="2">
    <source>
        <dbReference type="ARBA" id="ARBA00022553"/>
    </source>
</evidence>
<dbReference type="NCBIfam" id="TIGR04020">
    <property type="entry name" value="seco_metab_LLM"/>
    <property type="match status" value="1"/>
</dbReference>
<feature type="domain" description="Carrier" evidence="4">
    <location>
        <begin position="1418"/>
        <end position="1492"/>
    </location>
</feature>
<feature type="region of interest" description="Disordered" evidence="3">
    <location>
        <begin position="1496"/>
        <end position="1526"/>
    </location>
</feature>
<evidence type="ECO:0000259" key="4">
    <source>
        <dbReference type="PROSITE" id="PS50075"/>
    </source>
</evidence>
<dbReference type="PROSITE" id="PS00455">
    <property type="entry name" value="AMP_BINDING"/>
    <property type="match status" value="1"/>
</dbReference>
<dbReference type="Gene3D" id="3.40.50.12230">
    <property type="match status" value="1"/>
</dbReference>
<dbReference type="GO" id="GO:0044550">
    <property type="term" value="P:secondary metabolite biosynthetic process"/>
    <property type="evidence" value="ECO:0007669"/>
    <property type="project" value="TreeGrafter"/>
</dbReference>
<dbReference type="InterPro" id="IPR002376">
    <property type="entry name" value="Formyl_transf_N"/>
</dbReference>
<dbReference type="GO" id="GO:0043041">
    <property type="term" value="P:amino acid activation for nonribosomal peptide biosynthetic process"/>
    <property type="evidence" value="ECO:0007669"/>
    <property type="project" value="TreeGrafter"/>
</dbReference>
<keyword evidence="6" id="KW-1185">Reference proteome</keyword>
<name>A0A5Q2RQ11_9ACTN</name>
<dbReference type="Pfam" id="PF13193">
    <property type="entry name" value="AMP-binding_C"/>
    <property type="match status" value="1"/>
</dbReference>
<dbReference type="Pfam" id="PF00501">
    <property type="entry name" value="AMP-binding"/>
    <property type="match status" value="2"/>
</dbReference>
<dbReference type="InterPro" id="IPR036736">
    <property type="entry name" value="ACP-like_sf"/>
</dbReference>
<dbReference type="InterPro" id="IPR025110">
    <property type="entry name" value="AMP-bd_C"/>
</dbReference>
<dbReference type="SUPFAM" id="SSF47336">
    <property type="entry name" value="ACP-like"/>
    <property type="match status" value="1"/>
</dbReference>
<dbReference type="PANTHER" id="PTHR45527">
    <property type="entry name" value="NONRIBOSOMAL PEPTIDE SYNTHETASE"/>
    <property type="match status" value="1"/>
</dbReference>
<dbReference type="InterPro" id="IPR036661">
    <property type="entry name" value="Luciferase-like_sf"/>
</dbReference>
<proteinExistence type="predicted"/>
<keyword evidence="2" id="KW-0597">Phosphoprotein</keyword>
<dbReference type="RefSeq" id="WP_153760086.1">
    <property type="nucleotide sequence ID" value="NZ_CP045851.1"/>
</dbReference>
<dbReference type="InterPro" id="IPR000873">
    <property type="entry name" value="AMP-dep_synth/lig_dom"/>
</dbReference>
<keyword evidence="1" id="KW-0596">Phosphopantetheine</keyword>
<dbReference type="SUPFAM" id="SSF53328">
    <property type="entry name" value="Formyltransferase"/>
    <property type="match status" value="1"/>
</dbReference>
<dbReference type="SUPFAM" id="SSF56801">
    <property type="entry name" value="Acetyl-CoA synthetase-like"/>
    <property type="match status" value="2"/>
</dbReference>
<feature type="compositionally biased region" description="Basic residues" evidence="3">
    <location>
        <begin position="1513"/>
        <end position="1526"/>
    </location>
</feature>
<dbReference type="Pfam" id="PF00550">
    <property type="entry name" value="PP-binding"/>
    <property type="match status" value="1"/>
</dbReference>
<feature type="region of interest" description="Disordered" evidence="3">
    <location>
        <begin position="655"/>
        <end position="675"/>
    </location>
</feature>
<accession>A0A5Q2RQ11</accession>